<dbReference type="SMART" id="SM00382">
    <property type="entry name" value="AAA"/>
    <property type="match status" value="1"/>
</dbReference>
<evidence type="ECO:0000256" key="2">
    <source>
        <dbReference type="ARBA" id="ARBA00022692"/>
    </source>
</evidence>
<keyword evidence="3" id="KW-0547">Nucleotide-binding</keyword>
<organism evidence="10 11">
    <name type="scientific">Anaerococcus martiniensis</name>
    <dbReference type="NCBI Taxonomy" id="3115615"/>
    <lineage>
        <taxon>Bacteria</taxon>
        <taxon>Bacillati</taxon>
        <taxon>Bacillota</taxon>
        <taxon>Tissierellia</taxon>
        <taxon>Tissierellales</taxon>
        <taxon>Peptoniphilaceae</taxon>
        <taxon>Anaerococcus</taxon>
    </lineage>
</organism>
<dbReference type="Proteomes" id="UP001637996">
    <property type="component" value="Unassembled WGS sequence"/>
</dbReference>
<name>A0ABW9M8X7_9FIRM</name>
<dbReference type="InterPro" id="IPR003439">
    <property type="entry name" value="ABC_transporter-like_ATP-bd"/>
</dbReference>
<feature type="transmembrane region" description="Helical" evidence="7">
    <location>
        <begin position="148"/>
        <end position="168"/>
    </location>
</feature>
<keyword evidence="5 7" id="KW-1133">Transmembrane helix</keyword>
<dbReference type="SUPFAM" id="SSF52540">
    <property type="entry name" value="P-loop containing nucleoside triphosphate hydrolases"/>
    <property type="match status" value="1"/>
</dbReference>
<keyword evidence="11" id="KW-1185">Reference proteome</keyword>
<keyword evidence="6 7" id="KW-0472">Membrane</keyword>
<evidence type="ECO:0000256" key="7">
    <source>
        <dbReference type="SAM" id="Phobius"/>
    </source>
</evidence>
<dbReference type="RefSeq" id="WP_410030695.1">
    <property type="nucleotide sequence ID" value="NZ_JBGMEI010000002.1"/>
</dbReference>
<evidence type="ECO:0000259" key="8">
    <source>
        <dbReference type="PROSITE" id="PS50893"/>
    </source>
</evidence>
<dbReference type="PANTHER" id="PTHR43394:SF1">
    <property type="entry name" value="ATP-BINDING CASSETTE SUB-FAMILY B MEMBER 10, MITOCHONDRIAL"/>
    <property type="match status" value="1"/>
</dbReference>
<feature type="transmembrane region" description="Helical" evidence="7">
    <location>
        <begin position="238"/>
        <end position="263"/>
    </location>
</feature>
<feature type="transmembrane region" description="Helical" evidence="7">
    <location>
        <begin position="51"/>
        <end position="69"/>
    </location>
</feature>
<feature type="domain" description="ABC transporter" evidence="8">
    <location>
        <begin position="337"/>
        <end position="580"/>
    </location>
</feature>
<dbReference type="SUPFAM" id="SSF90123">
    <property type="entry name" value="ABC transporter transmembrane region"/>
    <property type="match status" value="1"/>
</dbReference>
<dbReference type="InterPro" id="IPR003593">
    <property type="entry name" value="AAA+_ATPase"/>
</dbReference>
<keyword evidence="2 7" id="KW-0812">Transmembrane</keyword>
<feature type="transmembrane region" description="Helical" evidence="7">
    <location>
        <begin position="22"/>
        <end position="39"/>
    </location>
</feature>
<comment type="caution">
    <text evidence="10">The sequence shown here is derived from an EMBL/GenBank/DDBJ whole genome shotgun (WGS) entry which is preliminary data.</text>
</comment>
<evidence type="ECO:0000313" key="10">
    <source>
        <dbReference type="EMBL" id="MFO3664952.1"/>
    </source>
</evidence>
<dbReference type="InterPro" id="IPR036640">
    <property type="entry name" value="ABC1_TM_sf"/>
</dbReference>
<sequence length="586" mass="67038">MHNYIKLIKLVNTKEKGFTNKTIMYSILLGILPLLRLVAPKLIIDEFTGPSRLNVMLTIAIAALVLNFLSDMLKVKASQYYMLSLDHVRDNLAYDINEKILKLPLEMTDSKSIQDKAEKANQGLVNMWGFFEFLGFGLSQFATGIVSIFIIIKLNPLLPLVLVALFFLNKPITKKLKENEANNQKRSAEEVRIYKYYFNFSRDFKYSKDIKTYKAENLILDKSDYHLNRMYELNHKYFTINGIYLGLINVINNLGIVGSFIYIGSKLLRSAISVADFTLYFNSINGLIEGLNMFQDYYPELARLNVTIDALFEFMDIEESWNEGGDIDNIDLSTVQIEFKNVSFKYPTSKDYVLENCSFIINPGETIALVGRNGAGKSTIVKLLCKFYDATSGEILLNGININDIDTKYYYQILSPTFQDFRLFPFRIDENVATISHEKISDYNYSEMDKSFELLNIKDWVDSLANKKANYISTLLDDEGVQPSGGIGQKLALARSMYHKGKFIIMDEPTSALDPRSEQEIFENMLAITKDQTSLFISHRLSSTKYADRILVCNNGHIDEVGTHDELLKVNKLYSEMFNTQANLYV</sequence>
<protein>
    <submittedName>
        <fullName evidence="10">ABC transporter ATP-binding protein</fullName>
    </submittedName>
</protein>
<dbReference type="GO" id="GO:0005524">
    <property type="term" value="F:ATP binding"/>
    <property type="evidence" value="ECO:0007669"/>
    <property type="project" value="UniProtKB-KW"/>
</dbReference>
<dbReference type="Pfam" id="PF00664">
    <property type="entry name" value="ABC_membrane"/>
    <property type="match status" value="1"/>
</dbReference>
<dbReference type="Pfam" id="PF00005">
    <property type="entry name" value="ABC_tran"/>
    <property type="match status" value="1"/>
</dbReference>
<feature type="transmembrane region" description="Helical" evidence="7">
    <location>
        <begin position="124"/>
        <end position="142"/>
    </location>
</feature>
<proteinExistence type="predicted"/>
<evidence type="ECO:0000256" key="6">
    <source>
        <dbReference type="ARBA" id="ARBA00023136"/>
    </source>
</evidence>
<dbReference type="InterPro" id="IPR011527">
    <property type="entry name" value="ABC1_TM_dom"/>
</dbReference>
<dbReference type="PANTHER" id="PTHR43394">
    <property type="entry name" value="ATP-DEPENDENT PERMEASE MDL1, MITOCHONDRIAL"/>
    <property type="match status" value="1"/>
</dbReference>
<dbReference type="InterPro" id="IPR027417">
    <property type="entry name" value="P-loop_NTPase"/>
</dbReference>
<evidence type="ECO:0000256" key="3">
    <source>
        <dbReference type="ARBA" id="ARBA00022741"/>
    </source>
</evidence>
<dbReference type="InterPro" id="IPR039421">
    <property type="entry name" value="Type_1_exporter"/>
</dbReference>
<dbReference type="PROSITE" id="PS50893">
    <property type="entry name" value="ABC_TRANSPORTER_2"/>
    <property type="match status" value="1"/>
</dbReference>
<reference evidence="10 11" key="1">
    <citation type="journal article" date="2025" name="Anaerobe">
        <title>Description of Anaerococcus kampingiae sp. nov., Anaerococcus groningensis sp. nov., Anaerococcus martiniensis sp. nov., and Anaerococcus cruorum sp. nov., isolated from human clinical specimens.</title>
        <authorList>
            <person name="Boiten K.E."/>
            <person name="Meijer J."/>
            <person name="van Wezel E.M."/>
            <person name="Veloo A.C.M."/>
        </authorList>
    </citation>
    <scope>NUCLEOTIDE SEQUENCE [LARGE SCALE GENOMIC DNA]</scope>
    <source>
        <strain evidence="10 11">ENR0831</strain>
    </source>
</reference>
<keyword evidence="4 10" id="KW-0067">ATP-binding</keyword>
<evidence type="ECO:0000256" key="4">
    <source>
        <dbReference type="ARBA" id="ARBA00022840"/>
    </source>
</evidence>
<dbReference type="PROSITE" id="PS50929">
    <property type="entry name" value="ABC_TM1F"/>
    <property type="match status" value="1"/>
</dbReference>
<feature type="domain" description="ABC transmembrane type-1" evidence="9">
    <location>
        <begin position="26"/>
        <end position="303"/>
    </location>
</feature>
<evidence type="ECO:0000259" key="9">
    <source>
        <dbReference type="PROSITE" id="PS50929"/>
    </source>
</evidence>
<gene>
    <name evidence="10" type="ORF">ACCQ41_01600</name>
</gene>
<accession>A0ABW9M8X7</accession>
<comment type="subcellular location">
    <subcellularLocation>
        <location evidence="1">Cell membrane</location>
        <topology evidence="1">Multi-pass membrane protein</topology>
    </subcellularLocation>
</comment>
<evidence type="ECO:0000256" key="1">
    <source>
        <dbReference type="ARBA" id="ARBA00004651"/>
    </source>
</evidence>
<dbReference type="Gene3D" id="3.40.50.300">
    <property type="entry name" value="P-loop containing nucleotide triphosphate hydrolases"/>
    <property type="match status" value="1"/>
</dbReference>
<dbReference type="Gene3D" id="1.20.1560.10">
    <property type="entry name" value="ABC transporter type 1, transmembrane domain"/>
    <property type="match status" value="1"/>
</dbReference>
<dbReference type="EMBL" id="JBGMEI010000002">
    <property type="protein sequence ID" value="MFO3664952.1"/>
    <property type="molecule type" value="Genomic_DNA"/>
</dbReference>
<evidence type="ECO:0000313" key="11">
    <source>
        <dbReference type="Proteomes" id="UP001637996"/>
    </source>
</evidence>
<evidence type="ECO:0000256" key="5">
    <source>
        <dbReference type="ARBA" id="ARBA00022989"/>
    </source>
</evidence>